<reference evidence="1" key="1">
    <citation type="journal article" date="2015" name="Nature">
        <title>Complex archaea that bridge the gap between prokaryotes and eukaryotes.</title>
        <authorList>
            <person name="Spang A."/>
            <person name="Saw J.H."/>
            <person name="Jorgensen S.L."/>
            <person name="Zaremba-Niedzwiedzka K."/>
            <person name="Martijn J."/>
            <person name="Lind A.E."/>
            <person name="van Eijk R."/>
            <person name="Schleper C."/>
            <person name="Guy L."/>
            <person name="Ettema T.J."/>
        </authorList>
    </citation>
    <scope>NUCLEOTIDE SEQUENCE</scope>
</reference>
<dbReference type="EMBL" id="LAZR01003030">
    <property type="protein sequence ID" value="KKN22787.1"/>
    <property type="molecule type" value="Genomic_DNA"/>
</dbReference>
<protein>
    <submittedName>
        <fullName evidence="1">Uncharacterized protein</fullName>
    </submittedName>
</protein>
<name>A0A0F9PEA9_9ZZZZ</name>
<sequence>MTTKNIQEKRIITLRHSLFKAVIVISNGMLLSVDITRQHLSERGLFFSSSKSLGELKILLDSVYEVLEENNLAGEIIKTI</sequence>
<accession>A0A0F9PEA9</accession>
<comment type="caution">
    <text evidence="1">The sequence shown here is derived from an EMBL/GenBank/DDBJ whole genome shotgun (WGS) entry which is preliminary data.</text>
</comment>
<proteinExistence type="predicted"/>
<organism evidence="1">
    <name type="scientific">marine sediment metagenome</name>
    <dbReference type="NCBI Taxonomy" id="412755"/>
    <lineage>
        <taxon>unclassified sequences</taxon>
        <taxon>metagenomes</taxon>
        <taxon>ecological metagenomes</taxon>
    </lineage>
</organism>
<evidence type="ECO:0000313" key="1">
    <source>
        <dbReference type="EMBL" id="KKN22787.1"/>
    </source>
</evidence>
<dbReference type="AlphaFoldDB" id="A0A0F9PEA9"/>
<gene>
    <name evidence="1" type="ORF">LCGC14_0911490</name>
</gene>